<evidence type="ECO:0000259" key="4">
    <source>
        <dbReference type="Pfam" id="PF00535"/>
    </source>
</evidence>
<comment type="similarity">
    <text evidence="1">Belongs to the glycosyltransferase 2 family.</text>
</comment>
<dbReference type="RefSeq" id="WP_078348196.1">
    <property type="nucleotide sequence ID" value="NZ_MBTF01000012.1"/>
</dbReference>
<protein>
    <recommendedName>
        <fullName evidence="4">Glycosyltransferase 2-like domain-containing protein</fullName>
    </recommendedName>
</protein>
<dbReference type="InterPro" id="IPR001173">
    <property type="entry name" value="Glyco_trans_2-like"/>
</dbReference>
<feature type="domain" description="Glycosyltransferase 2-like" evidence="4">
    <location>
        <begin position="8"/>
        <end position="139"/>
    </location>
</feature>
<reference evidence="5 6" key="1">
    <citation type="submission" date="2016-07" db="EMBL/GenBank/DDBJ databases">
        <title>Genomic analysis of zinc-resistant bacterium Mucilaginibacter pedocola TBZ30.</title>
        <authorList>
            <person name="Huang J."/>
            <person name="Tang J."/>
        </authorList>
    </citation>
    <scope>NUCLEOTIDE SEQUENCE [LARGE SCALE GENOMIC DNA]</scope>
    <source>
        <strain evidence="5 6">TBZ30</strain>
    </source>
</reference>
<evidence type="ECO:0000256" key="3">
    <source>
        <dbReference type="ARBA" id="ARBA00022679"/>
    </source>
</evidence>
<evidence type="ECO:0000313" key="6">
    <source>
        <dbReference type="Proteomes" id="UP000189739"/>
    </source>
</evidence>
<dbReference type="EMBL" id="MBTF01000012">
    <property type="protein sequence ID" value="OOQ59466.1"/>
    <property type="molecule type" value="Genomic_DNA"/>
</dbReference>
<proteinExistence type="inferred from homology"/>
<accession>A0A1S9PET7</accession>
<keyword evidence="6" id="KW-1185">Reference proteome</keyword>
<name>A0A1S9PET7_9SPHI</name>
<organism evidence="5 6">
    <name type="scientific">Mucilaginibacter pedocola</name>
    <dbReference type="NCBI Taxonomy" id="1792845"/>
    <lineage>
        <taxon>Bacteria</taxon>
        <taxon>Pseudomonadati</taxon>
        <taxon>Bacteroidota</taxon>
        <taxon>Sphingobacteriia</taxon>
        <taxon>Sphingobacteriales</taxon>
        <taxon>Sphingobacteriaceae</taxon>
        <taxon>Mucilaginibacter</taxon>
    </lineage>
</organism>
<dbReference type="PANTHER" id="PTHR43179:SF12">
    <property type="entry name" value="GALACTOFURANOSYLTRANSFERASE GLFT2"/>
    <property type="match status" value="1"/>
</dbReference>
<gene>
    <name evidence="5" type="ORF">BC343_04600</name>
</gene>
<dbReference type="SUPFAM" id="SSF53448">
    <property type="entry name" value="Nucleotide-diphospho-sugar transferases"/>
    <property type="match status" value="1"/>
</dbReference>
<comment type="caution">
    <text evidence="5">The sequence shown here is derived from an EMBL/GenBank/DDBJ whole genome shotgun (WGS) entry which is preliminary data.</text>
</comment>
<evidence type="ECO:0000313" key="5">
    <source>
        <dbReference type="EMBL" id="OOQ59466.1"/>
    </source>
</evidence>
<dbReference type="Proteomes" id="UP000189739">
    <property type="component" value="Unassembled WGS sequence"/>
</dbReference>
<evidence type="ECO:0000256" key="1">
    <source>
        <dbReference type="ARBA" id="ARBA00006739"/>
    </source>
</evidence>
<dbReference type="Pfam" id="PF00535">
    <property type="entry name" value="Glycos_transf_2"/>
    <property type="match status" value="1"/>
</dbReference>
<dbReference type="PANTHER" id="PTHR43179">
    <property type="entry name" value="RHAMNOSYLTRANSFERASE WBBL"/>
    <property type="match status" value="1"/>
</dbReference>
<dbReference type="STRING" id="1792845.BC343_04600"/>
<evidence type="ECO:0000256" key="2">
    <source>
        <dbReference type="ARBA" id="ARBA00022676"/>
    </source>
</evidence>
<sequence>MSQLGLVTVLFKADDVLEGFFESLSIQNFKDYHLYLVDNSPNEGTDKLIQTLSAKFGVTNYTHVKNAGNEGVARGNNIGIELSVKDGTTHTVLLNNDIEFSQPDLLSDMLRYAIEHNEPMIVPKIYFHDNRKVWMAGGEFLLYKGLTTHVGEGDNDGTKYSREAYFDYAPTCFMLIDNKVFEKAGLMDEKYFVYYDDTDFIFRTNKLGYKIKLLPNLHIYHKVSSITGGKTTLFSIYYGTRNRIYFIRKNLSGLQYFCSMGFTLFARLLRYLQFDKEQKAKLVTGLKDGFKLNPAGTSPLKP</sequence>
<dbReference type="InterPro" id="IPR029044">
    <property type="entry name" value="Nucleotide-diphossugar_trans"/>
</dbReference>
<dbReference type="GO" id="GO:0016757">
    <property type="term" value="F:glycosyltransferase activity"/>
    <property type="evidence" value="ECO:0007669"/>
    <property type="project" value="UniProtKB-KW"/>
</dbReference>
<dbReference type="AlphaFoldDB" id="A0A1S9PET7"/>
<dbReference type="OrthoDB" id="9771846at2"/>
<keyword evidence="2" id="KW-0328">Glycosyltransferase</keyword>
<dbReference type="Gene3D" id="3.90.550.10">
    <property type="entry name" value="Spore Coat Polysaccharide Biosynthesis Protein SpsA, Chain A"/>
    <property type="match status" value="1"/>
</dbReference>
<keyword evidence="3" id="KW-0808">Transferase</keyword>